<gene>
    <name evidence="8" type="ORF">F3J38_27770</name>
</gene>
<dbReference type="InterPro" id="IPR020846">
    <property type="entry name" value="MFS_dom"/>
</dbReference>
<dbReference type="PANTHER" id="PTHR23513:SF6">
    <property type="entry name" value="MAJOR FACILITATOR SUPERFAMILY ASSOCIATED DOMAIN-CONTAINING PROTEIN"/>
    <property type="match status" value="1"/>
</dbReference>
<comment type="caution">
    <text evidence="8">The sequence shown here is derived from an EMBL/GenBank/DDBJ whole genome shotgun (WGS) entry which is preliminary data.</text>
</comment>
<organism evidence="8 9">
    <name type="scientific">Candidatus Pantoea formicae</name>
    <dbReference type="NCBI Taxonomy" id="2608355"/>
    <lineage>
        <taxon>Bacteria</taxon>
        <taxon>Pseudomonadati</taxon>
        <taxon>Pseudomonadota</taxon>
        <taxon>Gammaproteobacteria</taxon>
        <taxon>Enterobacterales</taxon>
        <taxon>Erwiniaceae</taxon>
        <taxon>Pantoea</taxon>
    </lineage>
</organism>
<feature type="transmembrane region" description="Helical" evidence="6">
    <location>
        <begin position="344"/>
        <end position="366"/>
    </location>
</feature>
<feature type="transmembrane region" description="Helical" evidence="6">
    <location>
        <begin position="47"/>
        <end position="69"/>
    </location>
</feature>
<dbReference type="EMBL" id="VWXD01000026">
    <property type="protein sequence ID" value="NIF03794.1"/>
    <property type="molecule type" value="Genomic_DNA"/>
</dbReference>
<keyword evidence="3 6" id="KW-0812">Transmembrane</keyword>
<evidence type="ECO:0000313" key="9">
    <source>
        <dbReference type="Proteomes" id="UP000780690"/>
    </source>
</evidence>
<proteinExistence type="predicted"/>
<keyword evidence="4 6" id="KW-1133">Transmembrane helix</keyword>
<keyword evidence="9" id="KW-1185">Reference proteome</keyword>
<evidence type="ECO:0000256" key="6">
    <source>
        <dbReference type="SAM" id="Phobius"/>
    </source>
</evidence>
<feature type="domain" description="Major facilitator superfamily (MFS) profile" evidence="7">
    <location>
        <begin position="1"/>
        <end position="403"/>
    </location>
</feature>
<dbReference type="Pfam" id="PF07690">
    <property type="entry name" value="MFS_1"/>
    <property type="match status" value="1"/>
</dbReference>
<dbReference type="Gene3D" id="1.20.1250.20">
    <property type="entry name" value="MFS general substrate transporter like domains"/>
    <property type="match status" value="1"/>
</dbReference>
<protein>
    <submittedName>
        <fullName evidence="8">MFS transporter</fullName>
    </submittedName>
</protein>
<name>A0ABX0R6N1_9GAMM</name>
<dbReference type="Proteomes" id="UP000780690">
    <property type="component" value="Unassembled WGS sequence"/>
</dbReference>
<feature type="transmembrane region" description="Helical" evidence="6">
    <location>
        <begin position="90"/>
        <end position="112"/>
    </location>
</feature>
<evidence type="ECO:0000256" key="5">
    <source>
        <dbReference type="ARBA" id="ARBA00023136"/>
    </source>
</evidence>
<evidence type="ECO:0000259" key="7">
    <source>
        <dbReference type="PROSITE" id="PS50850"/>
    </source>
</evidence>
<feature type="transmembrane region" description="Helical" evidence="6">
    <location>
        <begin position="163"/>
        <end position="188"/>
    </location>
</feature>
<dbReference type="PROSITE" id="PS50850">
    <property type="entry name" value="MFS"/>
    <property type="match status" value="1"/>
</dbReference>
<dbReference type="InterPro" id="IPR011701">
    <property type="entry name" value="MFS"/>
</dbReference>
<feature type="transmembrane region" description="Helical" evidence="6">
    <location>
        <begin position="313"/>
        <end position="332"/>
    </location>
</feature>
<evidence type="ECO:0000256" key="3">
    <source>
        <dbReference type="ARBA" id="ARBA00022692"/>
    </source>
</evidence>
<dbReference type="SUPFAM" id="SSF103473">
    <property type="entry name" value="MFS general substrate transporter"/>
    <property type="match status" value="1"/>
</dbReference>
<feature type="transmembrane region" description="Helical" evidence="6">
    <location>
        <begin position="224"/>
        <end position="244"/>
    </location>
</feature>
<evidence type="ECO:0000256" key="2">
    <source>
        <dbReference type="ARBA" id="ARBA00022475"/>
    </source>
</evidence>
<keyword evidence="2" id="KW-1003">Cell membrane</keyword>
<sequence length="411" mass="43740">MKNKKVTSDYGISKLGWSVLAAQSAEQLSLATAPLLAVLLFDANAGQIGLLTAIQTLPFLLMSIPLGLLADRIPKRAIMLAGETLRAVSLVLMLVLFLTSKLSICWLAILGFTGATGTVGFNIASPGLITSLVPRDLLSKANARVELARSSAFSAGPALAGTLVAWAGASNAFLLAIVLSIIAILIIWRIRPDLPFTKVKHRHPFIEIAEGAIFICKNPILRQIIIVGLIFNVSWFILQAVYIPYAVHTLGLNAQLIGGTMAMYGLGMVTGSLITHRVGHVIFSWRVIQVGPLSGFLAALSLALTLIQPTYLFAGLCFFLLGAGPMMWTITTTTLRQNITPDNLIGRVTSVFLTVNAGARPIGAALGGVLGTHYGNTVAILIALAGFFLQATVCLYLPISSLRELTINKSK</sequence>
<evidence type="ECO:0000313" key="8">
    <source>
        <dbReference type="EMBL" id="NIF03794.1"/>
    </source>
</evidence>
<feature type="transmembrane region" description="Helical" evidence="6">
    <location>
        <begin position="378"/>
        <end position="399"/>
    </location>
</feature>
<dbReference type="InterPro" id="IPR036259">
    <property type="entry name" value="MFS_trans_sf"/>
</dbReference>
<keyword evidence="5 6" id="KW-0472">Membrane</keyword>
<evidence type="ECO:0000256" key="1">
    <source>
        <dbReference type="ARBA" id="ARBA00004651"/>
    </source>
</evidence>
<dbReference type="RefSeq" id="WP_167144528.1">
    <property type="nucleotide sequence ID" value="NZ_VWXD01000026.1"/>
</dbReference>
<feature type="transmembrane region" description="Helical" evidence="6">
    <location>
        <begin position="287"/>
        <end position="307"/>
    </location>
</feature>
<feature type="transmembrane region" description="Helical" evidence="6">
    <location>
        <begin position="256"/>
        <end position="275"/>
    </location>
</feature>
<comment type="subcellular location">
    <subcellularLocation>
        <location evidence="1">Cell membrane</location>
        <topology evidence="1">Multi-pass membrane protein</topology>
    </subcellularLocation>
</comment>
<reference evidence="8 9" key="1">
    <citation type="journal article" date="2019" name="bioRxiv">
        <title>Bacteria contribute to plant secondary compound degradation in a generalist herbivore system.</title>
        <authorList>
            <person name="Francoeur C.B."/>
            <person name="Khadempour L."/>
            <person name="Moreira-Soto R.D."/>
            <person name="Gotting K."/>
            <person name="Book A.J."/>
            <person name="Pinto-Tomas A.A."/>
            <person name="Keefover-Ring K."/>
            <person name="Currie C.R."/>
        </authorList>
    </citation>
    <scope>NUCLEOTIDE SEQUENCE [LARGE SCALE GENOMIC DNA]</scope>
    <source>
        <strain evidence="8 9">Acro-805</strain>
    </source>
</reference>
<evidence type="ECO:0000256" key="4">
    <source>
        <dbReference type="ARBA" id="ARBA00022989"/>
    </source>
</evidence>
<dbReference type="PANTHER" id="PTHR23513">
    <property type="entry name" value="INTEGRAL MEMBRANE EFFLUX PROTEIN-RELATED"/>
    <property type="match status" value="1"/>
</dbReference>
<accession>A0ABX0R6N1</accession>
<dbReference type="CDD" id="cd06173">
    <property type="entry name" value="MFS_MefA_like"/>
    <property type="match status" value="1"/>
</dbReference>